<evidence type="ECO:0008006" key="3">
    <source>
        <dbReference type="Google" id="ProtNLM"/>
    </source>
</evidence>
<dbReference type="Pfam" id="PF10677">
    <property type="entry name" value="DUF2490"/>
    <property type="match status" value="1"/>
</dbReference>
<accession>A0A1Z8B9F0</accession>
<organism evidence="1 2">
    <name type="scientific">Nonlabens dokdonensis</name>
    <dbReference type="NCBI Taxonomy" id="328515"/>
    <lineage>
        <taxon>Bacteria</taxon>
        <taxon>Pseudomonadati</taxon>
        <taxon>Bacteroidota</taxon>
        <taxon>Flavobacteriia</taxon>
        <taxon>Flavobacteriales</taxon>
        <taxon>Flavobacteriaceae</taxon>
        <taxon>Nonlabens</taxon>
    </lineage>
</organism>
<dbReference type="RefSeq" id="WP_303685807.1">
    <property type="nucleotide sequence ID" value="NZ_CAJXYO010000001.1"/>
</dbReference>
<name>A0A1Z8B9F0_9FLAO</name>
<gene>
    <name evidence="1" type="ORF">A9Q93_02485</name>
</gene>
<comment type="caution">
    <text evidence="1">The sequence shown here is derived from an EMBL/GenBank/DDBJ whole genome shotgun (WGS) entry which is preliminary data.</text>
</comment>
<evidence type="ECO:0000313" key="2">
    <source>
        <dbReference type="Proteomes" id="UP000196102"/>
    </source>
</evidence>
<reference evidence="2" key="1">
    <citation type="journal article" date="2017" name="Proc. Natl. Acad. Sci. U.S.A.">
        <title>Simulation of Deepwater Horizon oil plume reveals substrate specialization within a complex community of hydrocarbon-degraders.</title>
        <authorList>
            <person name="Hu P."/>
            <person name="Dubinsky E.A."/>
            <person name="Probst A.J."/>
            <person name="Wang J."/>
            <person name="Sieber C.M.K."/>
            <person name="Tom L.M."/>
            <person name="Gardinali P."/>
            <person name="Banfield J.F."/>
            <person name="Atlas R.M."/>
            <person name="Andersen G.L."/>
        </authorList>
    </citation>
    <scope>NUCLEOTIDE SEQUENCE [LARGE SCALE GENOMIC DNA]</scope>
</reference>
<protein>
    <recommendedName>
        <fullName evidence="3">DUF2490 domain-containing protein</fullName>
    </recommendedName>
</protein>
<dbReference type="InterPro" id="IPR019619">
    <property type="entry name" value="DUF2490"/>
</dbReference>
<sequence>MTFYYSRVLFIWLFPLFSFAQIVDDIIVQPSVNISWQTGNRWSFNSVVEQRNSTDDGIDALHVQAAQFVGYEVGFYSQIGFVVMYRELFDDSRPEEVRFTEQYVYKRKYNALKVAHRVRWDQRLRGDRTTHRWRYRFSSSLPLNGFATDVSEYYLTASLETVFIAEKAERPGYDQRFSLGLGRQLSKKLKLQLVTEYRFEDFTAETERLLFLNLGMYYQI</sequence>
<proteinExistence type="predicted"/>
<dbReference type="AlphaFoldDB" id="A0A1Z8B9F0"/>
<dbReference type="EMBL" id="MAAX01000040">
    <property type="protein sequence ID" value="OUS19221.1"/>
    <property type="molecule type" value="Genomic_DNA"/>
</dbReference>
<evidence type="ECO:0000313" key="1">
    <source>
        <dbReference type="EMBL" id="OUS19221.1"/>
    </source>
</evidence>
<dbReference type="Proteomes" id="UP000196102">
    <property type="component" value="Unassembled WGS sequence"/>
</dbReference>